<evidence type="ECO:0000256" key="2">
    <source>
        <dbReference type="ARBA" id="ARBA00022842"/>
    </source>
</evidence>
<evidence type="ECO:0000313" key="3">
    <source>
        <dbReference type="EMBL" id="SVB82385.1"/>
    </source>
</evidence>
<dbReference type="GO" id="GO:0046872">
    <property type="term" value="F:metal ion binding"/>
    <property type="evidence" value="ECO:0007669"/>
    <property type="project" value="UniProtKB-KW"/>
</dbReference>
<name>A0A382H5H9_9ZZZZ</name>
<dbReference type="PANTHER" id="PTHR12001:SF71">
    <property type="entry name" value="(2E,6E)-FARNESYL DIPHOSPHATE SYNTHASE"/>
    <property type="match status" value="1"/>
</dbReference>
<dbReference type="InterPro" id="IPR008949">
    <property type="entry name" value="Isoprenoid_synthase_dom_sf"/>
</dbReference>
<keyword evidence="2" id="KW-0460">Magnesium</keyword>
<dbReference type="SFLD" id="SFLDG01017">
    <property type="entry name" value="Polyprenyl_Transferase_Like"/>
    <property type="match status" value="1"/>
</dbReference>
<dbReference type="SUPFAM" id="SSF48576">
    <property type="entry name" value="Terpenoid synthases"/>
    <property type="match status" value="1"/>
</dbReference>
<organism evidence="3">
    <name type="scientific">marine metagenome</name>
    <dbReference type="NCBI Taxonomy" id="408172"/>
    <lineage>
        <taxon>unclassified sequences</taxon>
        <taxon>metagenomes</taxon>
        <taxon>ecological metagenomes</taxon>
    </lineage>
</organism>
<dbReference type="InterPro" id="IPR000092">
    <property type="entry name" value="Polyprenyl_synt"/>
</dbReference>
<dbReference type="InterPro" id="IPR033749">
    <property type="entry name" value="Polyprenyl_synt_CS"/>
</dbReference>
<proteinExistence type="predicted"/>
<keyword evidence="1" id="KW-0479">Metal-binding</keyword>
<dbReference type="AlphaFoldDB" id="A0A382H5H9"/>
<evidence type="ECO:0008006" key="4">
    <source>
        <dbReference type="Google" id="ProtNLM"/>
    </source>
</evidence>
<dbReference type="SFLD" id="SFLDS00005">
    <property type="entry name" value="Isoprenoid_Synthase_Type_I"/>
    <property type="match status" value="1"/>
</dbReference>
<accession>A0A382H5H9</accession>
<sequence>MVEPALVAAVSELADELLPAIRYHFGWADPDGAPADVDTGKRLRPALTVLSAEAVGAEVSVALPGALAVELVHNFSLVHDDVVDGDTERRHRLTVWAAFGTDEALIAGDALHTLAFQVLLAEADPPRVTATHRLVSATTAMIAGQAADMALDDQSVVTLEDCLAMEAAKTGALLGYASSVGAVLADADPVTVDALDSYGRQLGLAYQAVDDVLGIWGEPEVTGKPAGNDLRQRKKSMPVAVVLSAGGTAAADLGAVYGRRGTLDDDEVARAAAIIESAGGREATLAEAGRRLEAALVSLEGVELDSRALRELEEVARFVVEREA</sequence>
<dbReference type="GO" id="GO:0008299">
    <property type="term" value="P:isoprenoid biosynthetic process"/>
    <property type="evidence" value="ECO:0007669"/>
    <property type="project" value="InterPro"/>
</dbReference>
<evidence type="ECO:0000256" key="1">
    <source>
        <dbReference type="ARBA" id="ARBA00022723"/>
    </source>
</evidence>
<dbReference type="PROSITE" id="PS00723">
    <property type="entry name" value="POLYPRENYL_SYNTHASE_1"/>
    <property type="match status" value="1"/>
</dbReference>
<protein>
    <recommendedName>
        <fullName evidence="4">Dimethylallyltranstransferase</fullName>
    </recommendedName>
</protein>
<dbReference type="CDD" id="cd00685">
    <property type="entry name" value="Trans_IPPS_HT"/>
    <property type="match status" value="1"/>
</dbReference>
<dbReference type="Pfam" id="PF00348">
    <property type="entry name" value="polyprenyl_synt"/>
    <property type="match status" value="1"/>
</dbReference>
<reference evidence="3" key="1">
    <citation type="submission" date="2018-05" db="EMBL/GenBank/DDBJ databases">
        <authorList>
            <person name="Lanie J.A."/>
            <person name="Ng W.-L."/>
            <person name="Kazmierczak K.M."/>
            <person name="Andrzejewski T.M."/>
            <person name="Davidsen T.M."/>
            <person name="Wayne K.J."/>
            <person name="Tettelin H."/>
            <person name="Glass J.I."/>
            <person name="Rusch D."/>
            <person name="Podicherti R."/>
            <person name="Tsui H.-C.T."/>
            <person name="Winkler M.E."/>
        </authorList>
    </citation>
    <scope>NUCLEOTIDE SEQUENCE</scope>
</reference>
<dbReference type="GO" id="GO:0004659">
    <property type="term" value="F:prenyltransferase activity"/>
    <property type="evidence" value="ECO:0007669"/>
    <property type="project" value="InterPro"/>
</dbReference>
<dbReference type="EMBL" id="UINC01059218">
    <property type="protein sequence ID" value="SVB82385.1"/>
    <property type="molecule type" value="Genomic_DNA"/>
</dbReference>
<dbReference type="PANTHER" id="PTHR12001">
    <property type="entry name" value="GERANYLGERANYL PYROPHOSPHATE SYNTHASE"/>
    <property type="match status" value="1"/>
</dbReference>
<dbReference type="Gene3D" id="1.10.600.10">
    <property type="entry name" value="Farnesyl Diphosphate Synthase"/>
    <property type="match status" value="1"/>
</dbReference>
<gene>
    <name evidence="3" type="ORF">METZ01_LOCUS235239</name>
</gene>